<evidence type="ECO:0000256" key="1">
    <source>
        <dbReference type="ARBA" id="ARBA00004571"/>
    </source>
</evidence>
<keyword evidence="6" id="KW-0406">Ion transport</keyword>
<evidence type="ECO:0000256" key="4">
    <source>
        <dbReference type="ARBA" id="ARBA00022692"/>
    </source>
</evidence>
<dbReference type="InterPro" id="IPR036942">
    <property type="entry name" value="Beta-barrel_TonB_sf"/>
</dbReference>
<accession>A0A4V3BTS2</accession>
<comment type="similarity">
    <text evidence="10 12">Belongs to the TonB-dependent receptor family.</text>
</comment>
<dbReference type="PROSITE" id="PS52016">
    <property type="entry name" value="TONB_DEPENDENT_REC_3"/>
    <property type="match status" value="1"/>
</dbReference>
<gene>
    <name evidence="17" type="ORF">EV664_103142</name>
</gene>
<evidence type="ECO:0000256" key="5">
    <source>
        <dbReference type="ARBA" id="ARBA00022729"/>
    </source>
</evidence>
<keyword evidence="9 10" id="KW-0998">Cell outer membrane</keyword>
<evidence type="ECO:0000256" key="3">
    <source>
        <dbReference type="ARBA" id="ARBA00022452"/>
    </source>
</evidence>
<dbReference type="InterPro" id="IPR010917">
    <property type="entry name" value="TonB_rcpt_CS"/>
</dbReference>
<evidence type="ECO:0000256" key="9">
    <source>
        <dbReference type="ARBA" id="ARBA00023237"/>
    </source>
</evidence>
<evidence type="ECO:0000256" key="14">
    <source>
        <dbReference type="SAM" id="SignalP"/>
    </source>
</evidence>
<organism evidence="17 18">
    <name type="scientific">Stakelama pacifica</name>
    <dbReference type="NCBI Taxonomy" id="517720"/>
    <lineage>
        <taxon>Bacteria</taxon>
        <taxon>Pseudomonadati</taxon>
        <taxon>Pseudomonadota</taxon>
        <taxon>Alphaproteobacteria</taxon>
        <taxon>Sphingomonadales</taxon>
        <taxon>Sphingomonadaceae</taxon>
        <taxon>Stakelama</taxon>
    </lineage>
</organism>
<dbReference type="CDD" id="cd01347">
    <property type="entry name" value="ligand_gated_channel"/>
    <property type="match status" value="1"/>
</dbReference>
<keyword evidence="4 10" id="KW-0812">Transmembrane</keyword>
<protein>
    <submittedName>
        <fullName evidence="17">Vitamin B12 transporter</fullName>
    </submittedName>
</protein>
<comment type="caution">
    <text evidence="17">The sequence shown here is derived from an EMBL/GenBank/DDBJ whole genome shotgun (WGS) entry which is preliminary data.</text>
</comment>
<keyword evidence="7 12" id="KW-0798">TonB box</keyword>
<dbReference type="Proteomes" id="UP000295493">
    <property type="component" value="Unassembled WGS sequence"/>
</dbReference>
<feature type="domain" description="TonB-dependent receptor plug" evidence="16">
    <location>
        <begin position="63"/>
        <end position="169"/>
    </location>
</feature>
<feature type="chain" id="PRO_5020682424" evidence="14">
    <location>
        <begin position="21"/>
        <end position="662"/>
    </location>
</feature>
<dbReference type="GO" id="GO:0006811">
    <property type="term" value="P:monoatomic ion transport"/>
    <property type="evidence" value="ECO:0007669"/>
    <property type="project" value="UniProtKB-KW"/>
</dbReference>
<dbReference type="OrthoDB" id="9796221at2"/>
<dbReference type="Gene3D" id="2.170.130.10">
    <property type="entry name" value="TonB-dependent receptor, plug domain"/>
    <property type="match status" value="1"/>
</dbReference>
<evidence type="ECO:0000259" key="15">
    <source>
        <dbReference type="Pfam" id="PF00593"/>
    </source>
</evidence>
<keyword evidence="2 10" id="KW-0813">Transport</keyword>
<dbReference type="InterPro" id="IPR000531">
    <property type="entry name" value="Beta-barrel_TonB"/>
</dbReference>
<evidence type="ECO:0000259" key="16">
    <source>
        <dbReference type="Pfam" id="PF07715"/>
    </source>
</evidence>
<feature type="signal peptide" evidence="14">
    <location>
        <begin position="1"/>
        <end position="20"/>
    </location>
</feature>
<evidence type="ECO:0000256" key="8">
    <source>
        <dbReference type="ARBA" id="ARBA00023136"/>
    </source>
</evidence>
<keyword evidence="3 10" id="KW-1134">Transmembrane beta strand</keyword>
<dbReference type="RefSeq" id="WP_133494890.1">
    <property type="nucleotide sequence ID" value="NZ_BMLU01000003.1"/>
</dbReference>
<dbReference type="InterPro" id="IPR012910">
    <property type="entry name" value="Plug_dom"/>
</dbReference>
<dbReference type="Pfam" id="PF00593">
    <property type="entry name" value="TonB_dep_Rec_b-barrel"/>
    <property type="match status" value="1"/>
</dbReference>
<evidence type="ECO:0000313" key="17">
    <source>
        <dbReference type="EMBL" id="TDN84498.1"/>
    </source>
</evidence>
<dbReference type="InterPro" id="IPR037066">
    <property type="entry name" value="Plug_dom_sf"/>
</dbReference>
<keyword evidence="18" id="KW-1185">Reference proteome</keyword>
<evidence type="ECO:0000256" key="11">
    <source>
        <dbReference type="PROSITE-ProRule" id="PRU10144"/>
    </source>
</evidence>
<dbReference type="SUPFAM" id="SSF56935">
    <property type="entry name" value="Porins"/>
    <property type="match status" value="1"/>
</dbReference>
<dbReference type="GO" id="GO:0015889">
    <property type="term" value="P:cobalamin transport"/>
    <property type="evidence" value="ECO:0007669"/>
    <property type="project" value="TreeGrafter"/>
</dbReference>
<reference evidence="17 18" key="1">
    <citation type="submission" date="2019-03" db="EMBL/GenBank/DDBJ databases">
        <title>Genomic Encyclopedia of Type Strains, Phase IV (KMG-IV): sequencing the most valuable type-strain genomes for metagenomic binning, comparative biology and taxonomic classification.</title>
        <authorList>
            <person name="Goeker M."/>
        </authorList>
    </citation>
    <scope>NUCLEOTIDE SEQUENCE [LARGE SCALE GENOMIC DNA]</scope>
    <source>
        <strain evidence="17 18">DSM 25059</strain>
    </source>
</reference>
<evidence type="ECO:0000256" key="12">
    <source>
        <dbReference type="RuleBase" id="RU003357"/>
    </source>
</evidence>
<feature type="region of interest" description="Disordered" evidence="13">
    <location>
        <begin position="27"/>
        <end position="48"/>
    </location>
</feature>
<evidence type="ECO:0000256" key="10">
    <source>
        <dbReference type="PROSITE-ProRule" id="PRU01360"/>
    </source>
</evidence>
<dbReference type="GO" id="GO:0009279">
    <property type="term" value="C:cell outer membrane"/>
    <property type="evidence" value="ECO:0007669"/>
    <property type="project" value="UniProtKB-SubCell"/>
</dbReference>
<dbReference type="PROSITE" id="PS01156">
    <property type="entry name" value="TONB_DEPENDENT_REC_2"/>
    <property type="match status" value="1"/>
</dbReference>
<dbReference type="AlphaFoldDB" id="A0A4V3BTS2"/>
<dbReference type="PANTHER" id="PTHR30069">
    <property type="entry name" value="TONB-DEPENDENT OUTER MEMBRANE RECEPTOR"/>
    <property type="match status" value="1"/>
</dbReference>
<dbReference type="Pfam" id="PF07715">
    <property type="entry name" value="Plug"/>
    <property type="match status" value="1"/>
</dbReference>
<name>A0A4V3BTS2_9SPHN</name>
<comment type="subcellular location">
    <subcellularLocation>
        <location evidence="1 10">Cell outer membrane</location>
        <topology evidence="1 10">Multi-pass membrane protein</topology>
    </subcellularLocation>
</comment>
<dbReference type="PANTHER" id="PTHR30069:SF53">
    <property type="entry name" value="COLICIN I RECEPTOR-RELATED"/>
    <property type="match status" value="1"/>
</dbReference>
<dbReference type="EMBL" id="SNWD01000003">
    <property type="protein sequence ID" value="TDN84498.1"/>
    <property type="molecule type" value="Genomic_DNA"/>
</dbReference>
<evidence type="ECO:0000313" key="18">
    <source>
        <dbReference type="Proteomes" id="UP000295493"/>
    </source>
</evidence>
<sequence>MKIAQLLAGAALLAPGVVHAQQTVEAPQPDAAAMPARSESGGSNAGNDDILVTATRSPQSIDRIASSVTVLDKKTIDRDGDLSVADLLLRTPGVSLSRNGGYGTATSLRIRGAESDQTVVVIDGVKLNDPSSTGGGFNFGNLLVGDAARIEVLRGPQSILWGSQAIGGVVNIVTPLPDRDLEGSFDVEAGSRNTVSGRAAIGGTTGPLAWRIGGQSFTTDGVSALAPEFGGQEKDGYTNRSAAGRALLTLSPDISAEVRGYYGHGRTEIDGFSGDTPEYSLNDEFVGYAGLNFALFDGRLRNRVGYAYTDTDRDNYNPAREREQTFDASGNNYRLEYQGSLAVTDRIDATFGAEHEIARFSSVSPPASLATPVPDPARGRTEINSVYGQVNAEIIDGLTLTGGIRNDDHNRYGAKTLFSGGGVWKLPSGTVLRASYSEGFKAPSLYQLYSEYGNEALSPERAKGWEAGAEQRFLDERIAIGATYFERRSNNLIDYFGCSGDGTDPMCFVPGTDTPRYGYYSNVARAFAQGIEAAGRAKFGGLSVNANYTWTLSEDRSPGSATEGNQLGRRPRHSWYASADYTLPQGASFGGAVRWSGESFDTVSHATRLDSYTLVDLRLDVPISDRVTLFARGENVFDEAYRTVARYSTLGRTIRAGLRGRF</sequence>
<evidence type="ECO:0000256" key="13">
    <source>
        <dbReference type="SAM" id="MobiDB-lite"/>
    </source>
</evidence>
<evidence type="ECO:0000256" key="7">
    <source>
        <dbReference type="ARBA" id="ARBA00023077"/>
    </source>
</evidence>
<evidence type="ECO:0000256" key="2">
    <source>
        <dbReference type="ARBA" id="ARBA00022448"/>
    </source>
</evidence>
<dbReference type="Gene3D" id="2.40.170.20">
    <property type="entry name" value="TonB-dependent receptor, beta-barrel domain"/>
    <property type="match status" value="1"/>
</dbReference>
<feature type="short sequence motif" description="TonB C-terminal box" evidence="11">
    <location>
        <begin position="645"/>
        <end position="662"/>
    </location>
</feature>
<dbReference type="InterPro" id="IPR039426">
    <property type="entry name" value="TonB-dep_rcpt-like"/>
</dbReference>
<proteinExistence type="inferred from homology"/>
<keyword evidence="8 10" id="KW-0472">Membrane</keyword>
<feature type="domain" description="TonB-dependent receptor-like beta-barrel" evidence="15">
    <location>
        <begin position="254"/>
        <end position="636"/>
    </location>
</feature>
<keyword evidence="5 14" id="KW-0732">Signal</keyword>
<evidence type="ECO:0000256" key="6">
    <source>
        <dbReference type="ARBA" id="ARBA00023065"/>
    </source>
</evidence>